<organism evidence="1 2">
    <name type="scientific">Viridibacillus soli</name>
    <dbReference type="NCBI Taxonomy" id="2798301"/>
    <lineage>
        <taxon>Bacteria</taxon>
        <taxon>Bacillati</taxon>
        <taxon>Bacillota</taxon>
        <taxon>Bacilli</taxon>
        <taxon>Bacillales</taxon>
        <taxon>Caryophanaceae</taxon>
        <taxon>Viridibacillus</taxon>
    </lineage>
</organism>
<proteinExistence type="predicted"/>
<reference evidence="1 2" key="1">
    <citation type="submission" date="2020-12" db="EMBL/GenBank/DDBJ databases">
        <title>YIM B01967 draft genome.</title>
        <authorList>
            <person name="Yan X."/>
        </authorList>
    </citation>
    <scope>NUCLEOTIDE SEQUENCE [LARGE SCALE GENOMIC DNA]</scope>
    <source>
        <strain evidence="1 2">YIM B01967</strain>
    </source>
</reference>
<protein>
    <submittedName>
        <fullName evidence="1">Uncharacterized protein</fullName>
    </submittedName>
</protein>
<gene>
    <name evidence="1" type="ORF">JFL43_09790</name>
</gene>
<dbReference type="EMBL" id="JAEOAH010000011">
    <property type="protein sequence ID" value="MBK3495141.1"/>
    <property type="molecule type" value="Genomic_DNA"/>
</dbReference>
<evidence type="ECO:0000313" key="2">
    <source>
        <dbReference type="Proteomes" id="UP000618943"/>
    </source>
</evidence>
<name>A0ABS1H755_9BACL</name>
<accession>A0ABS1H755</accession>
<comment type="caution">
    <text evidence="1">The sequence shown here is derived from an EMBL/GenBank/DDBJ whole genome shotgun (WGS) entry which is preliminary data.</text>
</comment>
<evidence type="ECO:0000313" key="1">
    <source>
        <dbReference type="EMBL" id="MBK3495141.1"/>
    </source>
</evidence>
<dbReference type="RefSeq" id="WP_200748911.1">
    <property type="nucleotide sequence ID" value="NZ_JAEOAH010000011.1"/>
</dbReference>
<keyword evidence="2" id="KW-1185">Reference proteome</keyword>
<dbReference type="Proteomes" id="UP000618943">
    <property type="component" value="Unassembled WGS sequence"/>
</dbReference>
<sequence>MKKALITIIIGIILVAGSYGVFQYNKYKEKPITDILTHLEDSKVSSITVDKIANLKIENTYQFDESETEIIKSLKELKVHRTKSDFGVLDCEYSVSLVFEKGIDTVYLYGDKKEIIIATDTESWGNRHFKASSSDFFDIVETLIANNKEHE</sequence>